<evidence type="ECO:0000256" key="1">
    <source>
        <dbReference type="SAM" id="MobiDB-lite"/>
    </source>
</evidence>
<dbReference type="GO" id="GO:0005524">
    <property type="term" value="F:ATP binding"/>
    <property type="evidence" value="ECO:0007669"/>
    <property type="project" value="InterPro"/>
</dbReference>
<reference evidence="2" key="1">
    <citation type="submission" date="2015-06" db="UniProtKB">
        <authorList>
            <consortium name="EnsemblPlants"/>
        </authorList>
    </citation>
    <scope>IDENTIFICATION</scope>
</reference>
<proteinExistence type="predicted"/>
<dbReference type="InterPro" id="IPR000719">
    <property type="entry name" value="Prot_kinase_dom"/>
</dbReference>
<dbReference type="EnsemblPlants" id="EMT16696">
    <property type="protein sequence ID" value="EMT16696"/>
    <property type="gene ID" value="F775_22970"/>
</dbReference>
<dbReference type="PROSITE" id="PS50011">
    <property type="entry name" value="PROTEIN_KINASE_DOM"/>
    <property type="match status" value="1"/>
</dbReference>
<dbReference type="GO" id="GO:0004672">
    <property type="term" value="F:protein kinase activity"/>
    <property type="evidence" value="ECO:0007669"/>
    <property type="project" value="InterPro"/>
</dbReference>
<dbReference type="FunFam" id="1.10.510.10:FF:000625">
    <property type="entry name" value="Cysteine-rich receptor-like protein kinase 6"/>
    <property type="match status" value="1"/>
</dbReference>
<accession>N1QZQ4</accession>
<dbReference type="SMART" id="SM00220">
    <property type="entry name" value="S_TKc"/>
    <property type="match status" value="1"/>
</dbReference>
<dbReference type="AlphaFoldDB" id="N1QZQ4"/>
<feature type="region of interest" description="Disordered" evidence="1">
    <location>
        <begin position="1"/>
        <end position="59"/>
    </location>
</feature>
<protein>
    <submittedName>
        <fullName evidence="2">Cysteine-rich receptor-like protein kinase 29</fullName>
    </submittedName>
</protein>
<evidence type="ECO:0000313" key="2">
    <source>
        <dbReference type="EnsemblPlants" id="EMT16696"/>
    </source>
</evidence>
<dbReference type="InterPro" id="IPR011009">
    <property type="entry name" value="Kinase-like_dom_sf"/>
</dbReference>
<organism evidence="2">
    <name type="scientific">Aegilops tauschii</name>
    <name type="common">Tausch's goatgrass</name>
    <name type="synonym">Aegilops squarrosa</name>
    <dbReference type="NCBI Taxonomy" id="37682"/>
    <lineage>
        <taxon>Eukaryota</taxon>
        <taxon>Viridiplantae</taxon>
        <taxon>Streptophyta</taxon>
        <taxon>Embryophyta</taxon>
        <taxon>Tracheophyta</taxon>
        <taxon>Spermatophyta</taxon>
        <taxon>Magnoliopsida</taxon>
        <taxon>Liliopsida</taxon>
        <taxon>Poales</taxon>
        <taxon>Poaceae</taxon>
        <taxon>BOP clade</taxon>
        <taxon>Pooideae</taxon>
        <taxon>Triticodae</taxon>
        <taxon>Triticeae</taxon>
        <taxon>Triticinae</taxon>
        <taxon>Aegilops</taxon>
    </lineage>
</organism>
<name>N1QZQ4_AEGTA</name>
<dbReference type="ExpressionAtlas" id="N1QZQ4">
    <property type="expression patterns" value="baseline"/>
</dbReference>
<dbReference type="PROSITE" id="PS00108">
    <property type="entry name" value="PROTEIN_KINASE_ST"/>
    <property type="match status" value="1"/>
</dbReference>
<dbReference type="SUPFAM" id="SSF56112">
    <property type="entry name" value="Protein kinase-like (PK-like)"/>
    <property type="match status" value="1"/>
</dbReference>
<sequence>MAAAGRRRRALCSMARSSRSIGEGGRGGHAAAALARHTGKRRAAALDGPDAPSAGRDGVGDPSCLCRGDRKDAAVDLVDWRSKAAGVHENGEKIAVKLLHNNMQVIDDKLFKQEFTNLMMLNHENIIRLVGYCYETQHQHMEFQGKIIFGEMIYKALCFEYMHKGSLQKHLYEETQGLDWDKRYKIIKGTCEGLKYLHEGFKEPIYHLDLKPENILLDEYMMPKLADFGLSKLFGEEQTRVTQSPLGTIGYMPHEYLFKGIVSKKVDIFSLGVVMIKIITGPKGHSRSAEMPYEEFLDEVQENWRNRFQATLSSSQPLEGYCQQVNICTKIALSCMETDRHKRPTILDIIDKLNETETMIDEVYNETLIWLI</sequence>
<dbReference type="PANTHER" id="PTHR45707:SF76">
    <property type="entry name" value="PROTEIN KINASE DOMAIN-CONTAINING PROTEIN"/>
    <property type="match status" value="1"/>
</dbReference>
<dbReference type="Gene3D" id="1.10.510.10">
    <property type="entry name" value="Transferase(Phosphotransferase) domain 1"/>
    <property type="match status" value="1"/>
</dbReference>
<dbReference type="Pfam" id="PF00069">
    <property type="entry name" value="Pkinase"/>
    <property type="match status" value="1"/>
</dbReference>
<feature type="compositionally biased region" description="Basic residues" evidence="1">
    <location>
        <begin position="1"/>
        <end position="10"/>
    </location>
</feature>
<dbReference type="InterPro" id="IPR008271">
    <property type="entry name" value="Ser/Thr_kinase_AS"/>
</dbReference>
<dbReference type="PANTHER" id="PTHR45707">
    <property type="entry name" value="C2 CALCIUM/LIPID-BINDING PLANT PHOSPHORIBOSYLTRANSFERASE FAMILY PROTEIN"/>
    <property type="match status" value="1"/>
</dbReference>